<dbReference type="Pfam" id="PF00583">
    <property type="entry name" value="Acetyltransf_1"/>
    <property type="match status" value="1"/>
</dbReference>
<dbReference type="AlphaFoldDB" id="A0A1L3MMV1"/>
<dbReference type="OrthoDB" id="5638018at2"/>
<dbReference type="STRING" id="1547283.A9C19_02290"/>
<feature type="domain" description="N-acetyltransferase" evidence="1">
    <location>
        <begin position="2"/>
        <end position="140"/>
    </location>
</feature>
<reference evidence="2 3" key="1">
    <citation type="journal article" date="2016" name="Sci. Rep.">
        <title>Complete genome sequence and transcriptomic analysis of a novel marine strain Bacillus weihaiensis reveals the mechanism of brown algae degradation.</title>
        <authorList>
            <person name="Zhu Y."/>
            <person name="Chen P."/>
            <person name="Bao Y."/>
            <person name="Men Y."/>
            <person name="Zeng Y."/>
            <person name="Yang J."/>
            <person name="Sun J."/>
            <person name="Sun Y."/>
        </authorList>
    </citation>
    <scope>NUCLEOTIDE SEQUENCE [LARGE SCALE GENOMIC DNA]</scope>
    <source>
        <strain evidence="2 3">Alg07</strain>
    </source>
</reference>
<dbReference type="InterPro" id="IPR016181">
    <property type="entry name" value="Acyl_CoA_acyltransferase"/>
</dbReference>
<keyword evidence="3" id="KW-1185">Reference proteome</keyword>
<sequence length="140" mass="15910">MKNVVKADIEDLNKVVNIDSEVIGNTSRRNYIEKSIELGNCIIAKEDNDIVGFLIYDTNFFECTFISLIIVSPSNRRKGYASLLMEYMMSSSPTTKVFSSTNRSNISMQRVFDMNGFFQSGIVENLDEGDPEIIYFKSKC</sequence>
<dbReference type="EMBL" id="CP016020">
    <property type="protein sequence ID" value="APH03678.1"/>
    <property type="molecule type" value="Genomic_DNA"/>
</dbReference>
<dbReference type="PROSITE" id="PS51186">
    <property type="entry name" value="GNAT"/>
    <property type="match status" value="1"/>
</dbReference>
<dbReference type="CDD" id="cd04301">
    <property type="entry name" value="NAT_SF"/>
    <property type="match status" value="1"/>
</dbReference>
<dbReference type="SUPFAM" id="SSF55729">
    <property type="entry name" value="Acyl-CoA N-acyltransferases (Nat)"/>
    <property type="match status" value="1"/>
</dbReference>
<protein>
    <submittedName>
        <fullName evidence="2">Acetyltransferase</fullName>
    </submittedName>
</protein>
<dbReference type="Gene3D" id="3.40.630.30">
    <property type="match status" value="1"/>
</dbReference>
<keyword evidence="2" id="KW-0808">Transferase</keyword>
<organism evidence="2 3">
    <name type="scientific">Bacillus weihaiensis</name>
    <dbReference type="NCBI Taxonomy" id="1547283"/>
    <lineage>
        <taxon>Bacteria</taxon>
        <taxon>Bacillati</taxon>
        <taxon>Bacillota</taxon>
        <taxon>Bacilli</taxon>
        <taxon>Bacillales</taxon>
        <taxon>Bacillaceae</taxon>
        <taxon>Bacillus</taxon>
    </lineage>
</organism>
<evidence type="ECO:0000259" key="1">
    <source>
        <dbReference type="PROSITE" id="PS51186"/>
    </source>
</evidence>
<accession>A0A1L3MMV1</accession>
<name>A0A1L3MMV1_9BACI</name>
<dbReference type="Proteomes" id="UP000181936">
    <property type="component" value="Chromosome"/>
</dbReference>
<evidence type="ECO:0000313" key="3">
    <source>
        <dbReference type="Proteomes" id="UP000181936"/>
    </source>
</evidence>
<gene>
    <name evidence="2" type="ORF">A9C19_02290</name>
</gene>
<dbReference type="GO" id="GO:0016747">
    <property type="term" value="F:acyltransferase activity, transferring groups other than amino-acyl groups"/>
    <property type="evidence" value="ECO:0007669"/>
    <property type="project" value="InterPro"/>
</dbReference>
<dbReference type="RefSeq" id="WP_072578466.1">
    <property type="nucleotide sequence ID" value="NZ_CP016020.1"/>
</dbReference>
<evidence type="ECO:0000313" key="2">
    <source>
        <dbReference type="EMBL" id="APH03678.1"/>
    </source>
</evidence>
<dbReference type="KEGG" id="bwh:A9C19_02290"/>
<dbReference type="InterPro" id="IPR000182">
    <property type="entry name" value="GNAT_dom"/>
</dbReference>
<proteinExistence type="predicted"/>